<evidence type="ECO:0000313" key="2">
    <source>
        <dbReference type="Proteomes" id="UP001239111"/>
    </source>
</evidence>
<sequence>MAPNISYKPRRTIPLEGDNFDIVVPHEDQTLADALGDIKSGFDDFQFFPVHQYLNVRKPLKPSSGKARVNKHFARKGNVVWLTLTKLESPSEDGQSTDYIYIRESSFVAPAKRNAKNEFWEEHKNLSSQKIPTKHREPCEAMENKMAWLASGGCVYYILDDDPRIVGLDPSGNPIYEKTPLDKFVLNLDTKINTGNGDRPGITRPTLLIGGDGSFSSIDTEDGNAASGLLCIYGSRKALLCVRPDHYALLNNKLMGFIQRCTDPRVTEYWDPHCTFPMTHKKALISTAILVKWGIPFEITLVNPGPVVSKPSVFANMMEIGKLSEIIIQKTLVWLALCAILMVVMRFLSTSLLLMNICWLIGALTIGQDVLRAVGNFQARTLLMLINLIALLTCLSTVLIANADFSIVIILLTRKIVNHVRERCQSCDKTFKTGAAYELHRKHCKKTDSGTESSLMKGLARKRPVSDRSSLVPSELKKRVLASNTCDRAIGGETSRTESTEPPGVVCIPEIVNLGPSGSEPMAVTLGCSEVSSSTESLNICPGCKANLDIADHDSTCCACMCCVCGAADFKTFDEFRQHRYDCPTAKNYFRVSR</sequence>
<reference evidence="1" key="1">
    <citation type="submission" date="2023-04" db="EMBL/GenBank/DDBJ databases">
        <title>A chromosome-level genome assembly of the parasitoid wasp Eretmocerus hayati.</title>
        <authorList>
            <person name="Zhong Y."/>
            <person name="Liu S."/>
            <person name="Liu Y."/>
        </authorList>
    </citation>
    <scope>NUCLEOTIDE SEQUENCE</scope>
    <source>
        <strain evidence="1">ZJU_SS_LIU_2023</strain>
    </source>
</reference>
<accession>A0ACC2PT93</accession>
<organism evidence="1 2">
    <name type="scientific">Eretmocerus hayati</name>
    <dbReference type="NCBI Taxonomy" id="131215"/>
    <lineage>
        <taxon>Eukaryota</taxon>
        <taxon>Metazoa</taxon>
        <taxon>Ecdysozoa</taxon>
        <taxon>Arthropoda</taxon>
        <taxon>Hexapoda</taxon>
        <taxon>Insecta</taxon>
        <taxon>Pterygota</taxon>
        <taxon>Neoptera</taxon>
        <taxon>Endopterygota</taxon>
        <taxon>Hymenoptera</taxon>
        <taxon>Apocrita</taxon>
        <taxon>Proctotrupomorpha</taxon>
        <taxon>Chalcidoidea</taxon>
        <taxon>Aphelinidae</taxon>
        <taxon>Aphelininae</taxon>
        <taxon>Eretmocerus</taxon>
    </lineage>
</organism>
<evidence type="ECO:0000313" key="1">
    <source>
        <dbReference type="EMBL" id="KAJ8686647.1"/>
    </source>
</evidence>
<gene>
    <name evidence="1" type="ORF">QAD02_022441</name>
</gene>
<dbReference type="EMBL" id="CM056741">
    <property type="protein sequence ID" value="KAJ8686647.1"/>
    <property type="molecule type" value="Genomic_DNA"/>
</dbReference>
<dbReference type="Proteomes" id="UP001239111">
    <property type="component" value="Chromosome 1"/>
</dbReference>
<proteinExistence type="predicted"/>
<keyword evidence="2" id="KW-1185">Reference proteome</keyword>
<protein>
    <submittedName>
        <fullName evidence="1">Uncharacterized protein</fullName>
    </submittedName>
</protein>
<comment type="caution">
    <text evidence="1">The sequence shown here is derived from an EMBL/GenBank/DDBJ whole genome shotgun (WGS) entry which is preliminary data.</text>
</comment>
<name>A0ACC2PT93_9HYME</name>